<dbReference type="OrthoDB" id="6436339at2759"/>
<proteinExistence type="predicted"/>
<dbReference type="EMBL" id="BMAO01012809">
    <property type="protein sequence ID" value="GFQ84096.1"/>
    <property type="molecule type" value="Genomic_DNA"/>
</dbReference>
<dbReference type="PANTHER" id="PTHR19446">
    <property type="entry name" value="REVERSE TRANSCRIPTASES"/>
    <property type="match status" value="1"/>
</dbReference>
<reference evidence="1" key="1">
    <citation type="submission" date="2020-07" db="EMBL/GenBank/DDBJ databases">
        <title>Multicomponent nature underlies the extraordinary mechanical properties of spider dragline silk.</title>
        <authorList>
            <person name="Kono N."/>
            <person name="Nakamura H."/>
            <person name="Mori M."/>
            <person name="Yoshida Y."/>
            <person name="Ohtoshi R."/>
            <person name="Malay A.D."/>
            <person name="Moran D.A.P."/>
            <person name="Tomita M."/>
            <person name="Numata K."/>
            <person name="Arakawa K."/>
        </authorList>
    </citation>
    <scope>NUCLEOTIDE SEQUENCE</scope>
</reference>
<keyword evidence="1" id="KW-0548">Nucleotidyltransferase</keyword>
<organism evidence="1 2">
    <name type="scientific">Trichonephila clavata</name>
    <name type="common">Joro spider</name>
    <name type="synonym">Nephila clavata</name>
    <dbReference type="NCBI Taxonomy" id="2740835"/>
    <lineage>
        <taxon>Eukaryota</taxon>
        <taxon>Metazoa</taxon>
        <taxon>Ecdysozoa</taxon>
        <taxon>Arthropoda</taxon>
        <taxon>Chelicerata</taxon>
        <taxon>Arachnida</taxon>
        <taxon>Araneae</taxon>
        <taxon>Araneomorphae</taxon>
        <taxon>Entelegynae</taxon>
        <taxon>Araneoidea</taxon>
        <taxon>Nephilidae</taxon>
        <taxon>Trichonephila</taxon>
    </lineage>
</organism>
<dbReference type="Proteomes" id="UP000887116">
    <property type="component" value="Unassembled WGS sequence"/>
</dbReference>
<accession>A0A8X6KTV1</accession>
<evidence type="ECO:0000313" key="1">
    <source>
        <dbReference type="EMBL" id="GFQ84096.1"/>
    </source>
</evidence>
<gene>
    <name evidence="1" type="primary">DDZ39_07810</name>
    <name evidence="1" type="ORF">TNCT_327781</name>
</gene>
<protein>
    <submittedName>
        <fullName evidence="1">Reverse transcriptase domain-containing protein</fullName>
    </submittedName>
</protein>
<dbReference type="GO" id="GO:0003964">
    <property type="term" value="F:RNA-directed DNA polymerase activity"/>
    <property type="evidence" value="ECO:0007669"/>
    <property type="project" value="UniProtKB-KW"/>
</dbReference>
<comment type="caution">
    <text evidence="1">The sequence shown here is derived from an EMBL/GenBank/DDBJ whole genome shotgun (WGS) entry which is preliminary data.</text>
</comment>
<keyword evidence="1" id="KW-0808">Transferase</keyword>
<keyword evidence="1" id="KW-0695">RNA-directed DNA polymerase</keyword>
<name>A0A8X6KTV1_TRICU</name>
<dbReference type="AlphaFoldDB" id="A0A8X6KTV1"/>
<evidence type="ECO:0000313" key="2">
    <source>
        <dbReference type="Proteomes" id="UP000887116"/>
    </source>
</evidence>
<sequence>MNTDNSLFPSDFTVAELESAIECLDPKKFLGPDLQMITHFGGNAKRYLLNIFNTLWRSGKLPKIWKNSVIIPILKPGKAATNCKHNRPISLTCILCKLMERIIHTRLMQWIIKNNVLHFYQTAYRAKHSAVDQLFYHCQSVIDGFQEKSHKKTNMVS</sequence>
<keyword evidence="2" id="KW-1185">Reference proteome</keyword>